<feature type="non-terminal residue" evidence="3">
    <location>
        <position position="172"/>
    </location>
</feature>
<dbReference type="PANTHER" id="PTHR13903">
    <property type="entry name" value="PIRIN-RELATED"/>
    <property type="match status" value="1"/>
</dbReference>
<dbReference type="SUPFAM" id="SSF51182">
    <property type="entry name" value="RmlC-like cupins"/>
    <property type="match status" value="1"/>
</dbReference>
<sequence>VIEAGGIQWMTAGRGIIHSEMPEQEDGLLSGFQLWINLPARHKMTPAAYQEYPADQLPIENRGDGTTVKVICGYTSQGTKAPVQQPLTDARFMDVTLPAGGVFRETLGTDDTVIVYGVEGLIDVGAEGKPLASGQLGVLEHGNEVSVTSSAPARFLLIAGKPLNEPIARGGP</sequence>
<dbReference type="InterPro" id="IPR008778">
    <property type="entry name" value="Pirin_C_dom"/>
</dbReference>
<proteinExistence type="inferred from homology"/>
<dbReference type="InterPro" id="IPR014710">
    <property type="entry name" value="RmlC-like_jellyroll"/>
</dbReference>
<dbReference type="InterPro" id="IPR012093">
    <property type="entry name" value="Pirin"/>
</dbReference>
<evidence type="ECO:0000256" key="1">
    <source>
        <dbReference type="ARBA" id="ARBA00008416"/>
    </source>
</evidence>
<dbReference type="OrthoDB" id="6341212at2759"/>
<feature type="non-terminal residue" evidence="3">
    <location>
        <position position="1"/>
    </location>
</feature>
<evidence type="ECO:0000313" key="3">
    <source>
        <dbReference type="EMBL" id="CAD7239895.1"/>
    </source>
</evidence>
<dbReference type="CDD" id="cd02247">
    <property type="entry name" value="cupin_pirin_C"/>
    <property type="match status" value="1"/>
</dbReference>
<gene>
    <name evidence="3" type="ORF">CTOB1V02_LOCUS17710</name>
</gene>
<comment type="similarity">
    <text evidence="1 2">Belongs to the pirin family.</text>
</comment>
<dbReference type="Pfam" id="PF05726">
    <property type="entry name" value="Pirin_C"/>
    <property type="match status" value="1"/>
</dbReference>
<accession>A0A7R8ZXB5</accession>
<dbReference type="InterPro" id="IPR003829">
    <property type="entry name" value="Pirin_N_dom"/>
</dbReference>
<dbReference type="AlphaFoldDB" id="A0A7R8ZXB5"/>
<dbReference type="EMBL" id="OB746200">
    <property type="protein sequence ID" value="CAD7239895.1"/>
    <property type="molecule type" value="Genomic_DNA"/>
</dbReference>
<dbReference type="Pfam" id="PF02678">
    <property type="entry name" value="Pirin"/>
    <property type="match status" value="1"/>
</dbReference>
<reference evidence="3" key="1">
    <citation type="submission" date="2020-11" db="EMBL/GenBank/DDBJ databases">
        <authorList>
            <person name="Tran Van P."/>
        </authorList>
    </citation>
    <scope>NUCLEOTIDE SEQUENCE</scope>
</reference>
<organism evidence="3">
    <name type="scientific">Cyprideis torosa</name>
    <dbReference type="NCBI Taxonomy" id="163714"/>
    <lineage>
        <taxon>Eukaryota</taxon>
        <taxon>Metazoa</taxon>
        <taxon>Ecdysozoa</taxon>
        <taxon>Arthropoda</taxon>
        <taxon>Crustacea</taxon>
        <taxon>Oligostraca</taxon>
        <taxon>Ostracoda</taxon>
        <taxon>Podocopa</taxon>
        <taxon>Podocopida</taxon>
        <taxon>Cytherocopina</taxon>
        <taxon>Cytheroidea</taxon>
        <taxon>Cytherideidae</taxon>
        <taxon>Cyprideis</taxon>
    </lineage>
</organism>
<dbReference type="PANTHER" id="PTHR13903:SF8">
    <property type="entry name" value="PIRIN"/>
    <property type="match status" value="1"/>
</dbReference>
<dbReference type="InterPro" id="IPR011051">
    <property type="entry name" value="RmlC_Cupin_sf"/>
</dbReference>
<name>A0A7R8ZXB5_9CRUS</name>
<protein>
    <submittedName>
        <fullName evidence="3">Uncharacterized protein</fullName>
    </submittedName>
</protein>
<dbReference type="Gene3D" id="2.60.120.10">
    <property type="entry name" value="Jelly Rolls"/>
    <property type="match status" value="1"/>
</dbReference>
<dbReference type="PIRSF" id="PIRSF006232">
    <property type="entry name" value="Pirin"/>
    <property type="match status" value="1"/>
</dbReference>
<evidence type="ECO:0000256" key="2">
    <source>
        <dbReference type="RuleBase" id="RU003457"/>
    </source>
</evidence>